<dbReference type="STRING" id="1658172.A0A1B7NKM6"/>
<comment type="caution">
    <text evidence="6">The sequence shown here is derived from an EMBL/GenBank/DDBJ whole genome shotgun (WGS) entry which is preliminary data.</text>
</comment>
<dbReference type="Pfam" id="PF04082">
    <property type="entry name" value="Fungal_trans"/>
    <property type="match status" value="1"/>
</dbReference>
<dbReference type="SMART" id="SM00906">
    <property type="entry name" value="Fungal_trans"/>
    <property type="match status" value="1"/>
</dbReference>
<reference evidence="6 7" key="1">
    <citation type="submission" date="2015-07" db="EMBL/GenBank/DDBJ databases">
        <title>Emmonsia species relationships and genome sequence.</title>
        <authorList>
            <person name="Cuomo C.A."/>
            <person name="Schwartz I.S."/>
            <person name="Kenyon C."/>
            <person name="de Hoog G.S."/>
            <person name="Govender N.P."/>
            <person name="Botha A."/>
            <person name="Moreno L."/>
            <person name="de Vries M."/>
            <person name="Munoz J.F."/>
            <person name="Stielow J.B."/>
        </authorList>
    </citation>
    <scope>NUCLEOTIDE SEQUENCE [LARGE SCALE GENOMIC DNA]</scope>
    <source>
        <strain evidence="6 7">CBS 136260</strain>
    </source>
</reference>
<dbReference type="PANTHER" id="PTHR31001:SF50">
    <property type="entry name" value="ZN(II)2CYS6 TRANSCRIPTION FACTOR (EUROFUNG)"/>
    <property type="match status" value="1"/>
</dbReference>
<feature type="region of interest" description="Disordered" evidence="4">
    <location>
        <begin position="365"/>
        <end position="384"/>
    </location>
</feature>
<protein>
    <recommendedName>
        <fullName evidence="5">Xylanolytic transcriptional activator regulatory domain-containing protein</fullName>
    </recommendedName>
</protein>
<accession>A0A1B7NKM6</accession>
<dbReference type="InterPro" id="IPR050613">
    <property type="entry name" value="Sec_Metabolite_Reg"/>
</dbReference>
<dbReference type="GO" id="GO:0008270">
    <property type="term" value="F:zinc ion binding"/>
    <property type="evidence" value="ECO:0007669"/>
    <property type="project" value="InterPro"/>
</dbReference>
<comment type="subcellular location">
    <subcellularLocation>
        <location evidence="1">Nucleus</location>
    </subcellularLocation>
</comment>
<evidence type="ECO:0000256" key="1">
    <source>
        <dbReference type="ARBA" id="ARBA00004123"/>
    </source>
</evidence>
<name>A0A1B7NKM6_9EURO</name>
<gene>
    <name evidence="6" type="ORF">ACJ72_08340</name>
</gene>
<dbReference type="GO" id="GO:0005634">
    <property type="term" value="C:nucleus"/>
    <property type="evidence" value="ECO:0007669"/>
    <property type="project" value="UniProtKB-SubCell"/>
</dbReference>
<organism evidence="6 7">
    <name type="scientific">Emergomyces africanus</name>
    <dbReference type="NCBI Taxonomy" id="1955775"/>
    <lineage>
        <taxon>Eukaryota</taxon>
        <taxon>Fungi</taxon>
        <taxon>Dikarya</taxon>
        <taxon>Ascomycota</taxon>
        <taxon>Pezizomycotina</taxon>
        <taxon>Eurotiomycetes</taxon>
        <taxon>Eurotiomycetidae</taxon>
        <taxon>Onygenales</taxon>
        <taxon>Ajellomycetaceae</taxon>
        <taxon>Emergomyces</taxon>
    </lineage>
</organism>
<dbReference type="GO" id="GO:0003677">
    <property type="term" value="F:DNA binding"/>
    <property type="evidence" value="ECO:0007669"/>
    <property type="project" value="InterPro"/>
</dbReference>
<sequence>MDSSRCLSLFGENRHIMLSRSRYAMEQAMARANLLSSQSIVLLQGVVLYLLCVRRQDDSRYVWSMVAIVVRLAQGLGVHRDGSTFSLQPFETEMRRRLWWHICLLDFQAAEDHGCDPFIYEPFYDTRIPLNINDEDICQESTETPEERVECTELTFALIRCEIIAAARRLSYIAPSSSCPKPASDMSLEQREEQILELSKRLEKRYIQHCTPTTPILWACATISRLGISRLWLAIHQPMNGWTRDGLAFADDKHNRLFLASIEVLEFSCLLQKNENTKKWSWLFRTHMQWNSIAFLLSELCVRPISPLVDRAWHAINSVYEIWNLRERKGTVWRAINKLMTRAIQLRETRLKQLETQFGYKRGDGRDGKTLDSIDDPLHTRTEGRPQYISPALQAQRRINTASGFPSGINMAFNEMFHSPSDLQMSTASIQQTIQSPFKSMPPSGGGDGVSDSSAIEISPWLEQLPDGNDFIDLVPDSTGHSSVHGPSWDDWDQVVHEFQMDIAKGAETGNTNALDWFE</sequence>
<dbReference type="CDD" id="cd12148">
    <property type="entry name" value="fungal_TF_MHR"/>
    <property type="match status" value="1"/>
</dbReference>
<dbReference type="PANTHER" id="PTHR31001">
    <property type="entry name" value="UNCHARACTERIZED TRANSCRIPTIONAL REGULATORY PROTEIN"/>
    <property type="match status" value="1"/>
</dbReference>
<proteinExistence type="predicted"/>
<evidence type="ECO:0000256" key="4">
    <source>
        <dbReference type="SAM" id="MobiDB-lite"/>
    </source>
</evidence>
<keyword evidence="2" id="KW-0479">Metal-binding</keyword>
<dbReference type="Proteomes" id="UP000091918">
    <property type="component" value="Unassembled WGS sequence"/>
</dbReference>
<evidence type="ECO:0000256" key="2">
    <source>
        <dbReference type="ARBA" id="ARBA00022723"/>
    </source>
</evidence>
<dbReference type="GO" id="GO:0006351">
    <property type="term" value="P:DNA-templated transcription"/>
    <property type="evidence" value="ECO:0007669"/>
    <property type="project" value="InterPro"/>
</dbReference>
<keyword evidence="3" id="KW-0539">Nucleus</keyword>
<evidence type="ECO:0000313" key="7">
    <source>
        <dbReference type="Proteomes" id="UP000091918"/>
    </source>
</evidence>
<evidence type="ECO:0000256" key="3">
    <source>
        <dbReference type="ARBA" id="ARBA00023242"/>
    </source>
</evidence>
<evidence type="ECO:0000313" key="6">
    <source>
        <dbReference type="EMBL" id="OAX77364.1"/>
    </source>
</evidence>
<keyword evidence="7" id="KW-1185">Reference proteome</keyword>
<dbReference type="AlphaFoldDB" id="A0A1B7NKM6"/>
<dbReference type="OrthoDB" id="435881at2759"/>
<dbReference type="InterPro" id="IPR007219">
    <property type="entry name" value="XnlR_reg_dom"/>
</dbReference>
<evidence type="ECO:0000259" key="5">
    <source>
        <dbReference type="SMART" id="SM00906"/>
    </source>
</evidence>
<dbReference type="EMBL" id="LGUA01002697">
    <property type="protein sequence ID" value="OAX77364.1"/>
    <property type="molecule type" value="Genomic_DNA"/>
</dbReference>
<feature type="domain" description="Xylanolytic transcriptional activator regulatory" evidence="5">
    <location>
        <begin position="62"/>
        <end position="137"/>
    </location>
</feature>